<keyword evidence="2" id="KW-1185">Reference proteome</keyword>
<dbReference type="Proteomes" id="UP001153404">
    <property type="component" value="Unassembled WGS sequence"/>
</dbReference>
<dbReference type="AlphaFoldDB" id="A0A9X4QU99"/>
<protein>
    <submittedName>
        <fullName evidence="1">Uncharacterized protein</fullName>
    </submittedName>
</protein>
<dbReference type="EMBL" id="JAPDIA010000007">
    <property type="protein sequence ID" value="MDG0811495.1"/>
    <property type="molecule type" value="Genomic_DNA"/>
</dbReference>
<evidence type="ECO:0000313" key="1">
    <source>
        <dbReference type="EMBL" id="MDG0811495.1"/>
    </source>
</evidence>
<sequence>MYRTVKKLLLIGICGAIAFAGTWRLVNEAFWDGPADRQVSSSSLQDNP</sequence>
<evidence type="ECO:0000313" key="2">
    <source>
        <dbReference type="Proteomes" id="UP001153404"/>
    </source>
</evidence>
<comment type="caution">
    <text evidence="1">The sequence shown here is derived from an EMBL/GenBank/DDBJ whole genome shotgun (WGS) entry which is preliminary data.</text>
</comment>
<proteinExistence type="predicted"/>
<accession>A0A9X4QU99</accession>
<reference evidence="1" key="1">
    <citation type="submission" date="2022-10" db="EMBL/GenBank/DDBJ databases">
        <title>Comparative genomic analysis of Cohnella hashimotonis sp. nov., isolated from the International Space Station.</title>
        <authorList>
            <person name="Simpson A."/>
            <person name="Venkateswaran K."/>
        </authorList>
    </citation>
    <scope>NUCLEOTIDE SEQUENCE</scope>
    <source>
        <strain evidence="1">DSM 28161</strain>
    </source>
</reference>
<organism evidence="1 2">
    <name type="scientific">Cohnella rhizosphaerae</name>
    <dbReference type="NCBI Taxonomy" id="1457232"/>
    <lineage>
        <taxon>Bacteria</taxon>
        <taxon>Bacillati</taxon>
        <taxon>Bacillota</taxon>
        <taxon>Bacilli</taxon>
        <taxon>Bacillales</taxon>
        <taxon>Paenibacillaceae</taxon>
        <taxon>Cohnella</taxon>
    </lineage>
</organism>
<name>A0A9X4QU99_9BACL</name>
<gene>
    <name evidence="1" type="ORF">OMP40_20575</name>
</gene>
<dbReference type="RefSeq" id="WP_277534139.1">
    <property type="nucleotide sequence ID" value="NZ_JAPDIA010000007.1"/>
</dbReference>